<gene>
    <name evidence="3" type="ORF">PMAYCL1PPCAC_20395</name>
</gene>
<dbReference type="Proteomes" id="UP001328107">
    <property type="component" value="Unassembled WGS sequence"/>
</dbReference>
<evidence type="ECO:0000256" key="2">
    <source>
        <dbReference type="SAM" id="MobiDB-lite"/>
    </source>
</evidence>
<reference evidence="4" key="1">
    <citation type="submission" date="2022-10" db="EMBL/GenBank/DDBJ databases">
        <title>Genome assembly of Pristionchus species.</title>
        <authorList>
            <person name="Yoshida K."/>
            <person name="Sommer R.J."/>
        </authorList>
    </citation>
    <scope>NUCLEOTIDE SEQUENCE [LARGE SCALE GENOMIC DNA]</scope>
    <source>
        <strain evidence="4">RS5460</strain>
    </source>
</reference>
<evidence type="ECO:0000256" key="1">
    <source>
        <dbReference type="SAM" id="Coils"/>
    </source>
</evidence>
<sequence length="159" mass="18725">MKQGEQILAQQRDAQRVQQMRDEMDRQIREQEKLLEEIAQREEQERLILEEEVKQAINTKMANIRQILSNIEDGRRKIVDWMVENDLTKNKKNLNALIFRVFPSKGKSVQMHLKSMSEECSQLDPLMKEIQTFIKNRSISASKRPPISSMKSPSSEERL</sequence>
<dbReference type="EMBL" id="BTRK01000004">
    <property type="protein sequence ID" value="GMR50200.1"/>
    <property type="molecule type" value="Genomic_DNA"/>
</dbReference>
<feature type="region of interest" description="Disordered" evidence="2">
    <location>
        <begin position="137"/>
        <end position="159"/>
    </location>
</feature>
<dbReference type="AlphaFoldDB" id="A0AAN5CTN1"/>
<feature type="non-terminal residue" evidence="3">
    <location>
        <position position="159"/>
    </location>
</feature>
<proteinExistence type="predicted"/>
<organism evidence="3 4">
    <name type="scientific">Pristionchus mayeri</name>
    <dbReference type="NCBI Taxonomy" id="1317129"/>
    <lineage>
        <taxon>Eukaryota</taxon>
        <taxon>Metazoa</taxon>
        <taxon>Ecdysozoa</taxon>
        <taxon>Nematoda</taxon>
        <taxon>Chromadorea</taxon>
        <taxon>Rhabditida</taxon>
        <taxon>Rhabditina</taxon>
        <taxon>Diplogasteromorpha</taxon>
        <taxon>Diplogasteroidea</taxon>
        <taxon>Neodiplogasteridae</taxon>
        <taxon>Pristionchus</taxon>
    </lineage>
</organism>
<keyword evidence="1" id="KW-0175">Coiled coil</keyword>
<protein>
    <submittedName>
        <fullName evidence="3">Uncharacterized protein</fullName>
    </submittedName>
</protein>
<evidence type="ECO:0000313" key="4">
    <source>
        <dbReference type="Proteomes" id="UP001328107"/>
    </source>
</evidence>
<keyword evidence="4" id="KW-1185">Reference proteome</keyword>
<evidence type="ECO:0000313" key="3">
    <source>
        <dbReference type="EMBL" id="GMR50200.1"/>
    </source>
</evidence>
<name>A0AAN5CTN1_9BILA</name>
<comment type="caution">
    <text evidence="3">The sequence shown here is derived from an EMBL/GenBank/DDBJ whole genome shotgun (WGS) entry which is preliminary data.</text>
</comment>
<accession>A0AAN5CTN1</accession>
<feature type="coiled-coil region" evidence="1">
    <location>
        <begin position="14"/>
        <end position="59"/>
    </location>
</feature>